<sequence length="412" mass="42335">MQALPRARRGRTLAALGATTLLLLSTSCSRSKVRVERVERQVQLDADGRVVDSSASSTTFIEDDAGSTTTNKTPKAPPLTEDLATDGTAAVDCGQGARKVELTDGGAGTKLADGTSVQIERVGTARLDDFDGDGLDDLAAAYRCSEGQEQVALSLSFWHASAKEPTLSAVSVAPIERTSTVIIPEATGDRRVGVSVLAPDAQTQDPQGQQTVRQVQAIVGGGRLKLVSDKPPTSVDGGESLPVTEFPDRLDLTAAGLGPLRLGATEGELTEALSLVVSQVQYPAVPPCFVGVERVLQVGPIYFGLAQDKLRSIWVTGASLTTTERAIPIAVAPGPGISVLTVGAVIDASNPPAGLSVLGFGEDWVGLGATAPPSTVSLAAEAEAPGAFGRNVSGFGLAERVCLRSDFAGAPG</sequence>
<dbReference type="EMBL" id="JADJZA010000001">
    <property type="protein sequence ID" value="MBK9295854.1"/>
    <property type="molecule type" value="Genomic_DNA"/>
</dbReference>
<evidence type="ECO:0000313" key="3">
    <source>
        <dbReference type="Proteomes" id="UP000727993"/>
    </source>
</evidence>
<feature type="region of interest" description="Disordered" evidence="1">
    <location>
        <begin position="53"/>
        <end position="82"/>
    </location>
</feature>
<organism evidence="2 3">
    <name type="scientific">Candidatus Neomicrothrix subdominans</name>
    <dbReference type="NCBI Taxonomy" id="2954438"/>
    <lineage>
        <taxon>Bacteria</taxon>
        <taxon>Bacillati</taxon>
        <taxon>Actinomycetota</taxon>
        <taxon>Acidimicrobiia</taxon>
        <taxon>Acidimicrobiales</taxon>
        <taxon>Microthrixaceae</taxon>
        <taxon>Candidatus Neomicrothrix</taxon>
    </lineage>
</organism>
<dbReference type="Proteomes" id="UP000727993">
    <property type="component" value="Unassembled WGS sequence"/>
</dbReference>
<dbReference type="PROSITE" id="PS51257">
    <property type="entry name" value="PROKAR_LIPOPROTEIN"/>
    <property type="match status" value="1"/>
</dbReference>
<accession>A0A936NA11</accession>
<comment type="caution">
    <text evidence="2">The sequence shown here is derived from an EMBL/GenBank/DDBJ whole genome shotgun (WGS) entry which is preliminary data.</text>
</comment>
<protein>
    <submittedName>
        <fullName evidence="2">Uncharacterized protein</fullName>
    </submittedName>
</protein>
<dbReference type="AlphaFoldDB" id="A0A936NA11"/>
<evidence type="ECO:0000313" key="2">
    <source>
        <dbReference type="EMBL" id="MBK9295854.1"/>
    </source>
</evidence>
<gene>
    <name evidence="2" type="ORF">IPN02_03060</name>
</gene>
<name>A0A936NA11_9ACTN</name>
<proteinExistence type="predicted"/>
<reference evidence="2 3" key="1">
    <citation type="submission" date="2020-10" db="EMBL/GenBank/DDBJ databases">
        <title>Connecting structure to function with the recovery of over 1000 high-quality activated sludge metagenome-assembled genomes encoding full-length rRNA genes using long-read sequencing.</title>
        <authorList>
            <person name="Singleton C.M."/>
            <person name="Petriglieri F."/>
            <person name="Kristensen J.M."/>
            <person name="Kirkegaard R.H."/>
            <person name="Michaelsen T.Y."/>
            <person name="Andersen M.H."/>
            <person name="Karst S.M."/>
            <person name="Dueholm M.S."/>
            <person name="Nielsen P.H."/>
            <person name="Albertsen M."/>
        </authorList>
    </citation>
    <scope>NUCLEOTIDE SEQUENCE [LARGE SCALE GENOMIC DNA]</scope>
    <source>
        <strain evidence="2">Lyne_18-Q3-R50-59_MAXAC.006</strain>
    </source>
</reference>
<feature type="compositionally biased region" description="Polar residues" evidence="1">
    <location>
        <begin position="53"/>
        <end position="73"/>
    </location>
</feature>
<evidence type="ECO:0000256" key="1">
    <source>
        <dbReference type="SAM" id="MobiDB-lite"/>
    </source>
</evidence>